<comment type="caution">
    <text evidence="2">The sequence shown here is derived from an EMBL/GenBank/DDBJ whole genome shotgun (WGS) entry which is preliminary data.</text>
</comment>
<dbReference type="Gene3D" id="1.10.510.10">
    <property type="entry name" value="Transferase(Phosphotransferase) domain 1"/>
    <property type="match status" value="1"/>
</dbReference>
<dbReference type="GO" id="GO:0005886">
    <property type="term" value="C:plasma membrane"/>
    <property type="evidence" value="ECO:0007669"/>
    <property type="project" value="TreeGrafter"/>
</dbReference>
<dbReference type="InterPro" id="IPR020635">
    <property type="entry name" value="Tyr_kinase_cat_dom"/>
</dbReference>
<dbReference type="InterPro" id="IPR001245">
    <property type="entry name" value="Ser-Thr/Tyr_kinase_cat_dom"/>
</dbReference>
<accession>A0A821ZLM4</accession>
<dbReference type="EMBL" id="CAJOBR010030068">
    <property type="protein sequence ID" value="CAF4989173.1"/>
    <property type="molecule type" value="Genomic_DNA"/>
</dbReference>
<dbReference type="Pfam" id="PF07714">
    <property type="entry name" value="PK_Tyr_Ser-Thr"/>
    <property type="match status" value="1"/>
</dbReference>
<evidence type="ECO:0000313" key="3">
    <source>
        <dbReference type="Proteomes" id="UP000663848"/>
    </source>
</evidence>
<gene>
    <name evidence="2" type="ORF">QYT958_LOCUS36923</name>
</gene>
<sequence>MVSPYTNKSDVWSYGVTIWEVFSKADTPYENIILNHLVIDAVKRGERLKQPDKCPPKIFSIMASCWTDDPKDRPNFEKLVELLKKEKPLF</sequence>
<dbReference type="GO" id="GO:0007169">
    <property type="term" value="P:cell surface receptor protein tyrosine kinase signaling pathway"/>
    <property type="evidence" value="ECO:0007669"/>
    <property type="project" value="TreeGrafter"/>
</dbReference>
<dbReference type="GO" id="GO:0005524">
    <property type="term" value="F:ATP binding"/>
    <property type="evidence" value="ECO:0007669"/>
    <property type="project" value="InterPro"/>
</dbReference>
<dbReference type="SMART" id="SM00219">
    <property type="entry name" value="TyrKc"/>
    <property type="match status" value="1"/>
</dbReference>
<dbReference type="PROSITE" id="PS50011">
    <property type="entry name" value="PROTEIN_KINASE_DOM"/>
    <property type="match status" value="1"/>
</dbReference>
<dbReference type="PANTHER" id="PTHR24416:SF617">
    <property type="entry name" value="RET ONCOGENE, ISOFORM A"/>
    <property type="match status" value="1"/>
</dbReference>
<reference evidence="2" key="1">
    <citation type="submission" date="2021-02" db="EMBL/GenBank/DDBJ databases">
        <authorList>
            <person name="Nowell W R."/>
        </authorList>
    </citation>
    <scope>NUCLEOTIDE SEQUENCE</scope>
</reference>
<dbReference type="InterPro" id="IPR050122">
    <property type="entry name" value="RTK"/>
</dbReference>
<dbReference type="PANTHER" id="PTHR24416">
    <property type="entry name" value="TYROSINE-PROTEIN KINASE RECEPTOR"/>
    <property type="match status" value="1"/>
</dbReference>
<evidence type="ECO:0000313" key="2">
    <source>
        <dbReference type="EMBL" id="CAF4989173.1"/>
    </source>
</evidence>
<dbReference type="PRINTS" id="PR00109">
    <property type="entry name" value="TYRKINASE"/>
</dbReference>
<dbReference type="SUPFAM" id="SSF56112">
    <property type="entry name" value="Protein kinase-like (PK-like)"/>
    <property type="match status" value="1"/>
</dbReference>
<protein>
    <recommendedName>
        <fullName evidence="1">Protein kinase domain-containing protein</fullName>
    </recommendedName>
</protein>
<dbReference type="GO" id="GO:0004714">
    <property type="term" value="F:transmembrane receptor protein tyrosine kinase activity"/>
    <property type="evidence" value="ECO:0007669"/>
    <property type="project" value="TreeGrafter"/>
</dbReference>
<dbReference type="AlphaFoldDB" id="A0A821ZLM4"/>
<dbReference type="GO" id="GO:0043235">
    <property type="term" value="C:receptor complex"/>
    <property type="evidence" value="ECO:0007669"/>
    <property type="project" value="TreeGrafter"/>
</dbReference>
<dbReference type="Proteomes" id="UP000663848">
    <property type="component" value="Unassembled WGS sequence"/>
</dbReference>
<name>A0A821ZLM4_9BILA</name>
<organism evidence="2 3">
    <name type="scientific">Rotaria socialis</name>
    <dbReference type="NCBI Taxonomy" id="392032"/>
    <lineage>
        <taxon>Eukaryota</taxon>
        <taxon>Metazoa</taxon>
        <taxon>Spiralia</taxon>
        <taxon>Gnathifera</taxon>
        <taxon>Rotifera</taxon>
        <taxon>Eurotatoria</taxon>
        <taxon>Bdelloidea</taxon>
        <taxon>Philodinida</taxon>
        <taxon>Philodinidae</taxon>
        <taxon>Rotaria</taxon>
    </lineage>
</organism>
<feature type="domain" description="Protein kinase" evidence="1">
    <location>
        <begin position="1"/>
        <end position="90"/>
    </location>
</feature>
<evidence type="ECO:0000259" key="1">
    <source>
        <dbReference type="PROSITE" id="PS50011"/>
    </source>
</evidence>
<dbReference type="InterPro" id="IPR000719">
    <property type="entry name" value="Prot_kinase_dom"/>
</dbReference>
<dbReference type="InterPro" id="IPR011009">
    <property type="entry name" value="Kinase-like_dom_sf"/>
</dbReference>
<proteinExistence type="predicted"/>